<keyword evidence="4" id="KW-1185">Reference proteome</keyword>
<sequence>MCLLHPDGAFLLRLRDEEKSSLPSPGDPSAGEATEDSTRPGSLPRIRVPHLGREASTQCSPVASRPASTPIRIRDWTDLGAGPAGLIAERLLADDVADYISFRAACCPTDPRAHGVLDRRFYPRHWIMLMKQTGGAPPPQPYQRRFMNVNTGRCRDVRIPLLRGHGAFPTTEGLLVLLDQSTFVVRLLNPFTRRAAELPPATTLLTQRELERGTPIVKLLKVTGAGLADVSTIAVHFRSIETVAVAKPGDASWTAVERDAWIRPAMSFAGRFYCATGNAVMVVETGADHRPRLALAAKLASPLSRMMMDTVHLVDIEGELVLVDRRTRFVDGGSRRYTVYRVDLDARKIVPIRGFGGHAVFIGLKLAIAVSPSVFPSISADAIYLGFDELLTGWMDNSPIHLMDDTSEPRDFDEDTVSYGPLGVDDHLSWFVAGYRS</sequence>
<evidence type="ECO:0000256" key="1">
    <source>
        <dbReference type="SAM" id="MobiDB-lite"/>
    </source>
</evidence>
<dbReference type="PANTHER" id="PTHR33165">
    <property type="entry name" value="F-BOX DOMAIN CONTAINING PROTEIN-LIKE-RELATED"/>
    <property type="match status" value="1"/>
</dbReference>
<gene>
    <name evidence="3" type="ORF">EJB05_11714</name>
</gene>
<dbReference type="Proteomes" id="UP000324897">
    <property type="component" value="Chromosome 4"/>
</dbReference>
<protein>
    <recommendedName>
        <fullName evidence="2">KIB1-4 beta-propeller domain-containing protein</fullName>
    </recommendedName>
</protein>
<proteinExistence type="predicted"/>
<feature type="non-terminal residue" evidence="3">
    <location>
        <position position="1"/>
    </location>
</feature>
<feature type="domain" description="KIB1-4 beta-propeller" evidence="2">
    <location>
        <begin position="147"/>
        <end position="386"/>
    </location>
</feature>
<dbReference type="Pfam" id="PF03478">
    <property type="entry name" value="Beta-prop_KIB1-4"/>
    <property type="match status" value="1"/>
</dbReference>
<name>A0A5J9VS05_9POAL</name>
<feature type="region of interest" description="Disordered" evidence="1">
    <location>
        <begin position="17"/>
        <end position="46"/>
    </location>
</feature>
<evidence type="ECO:0000259" key="2">
    <source>
        <dbReference type="Pfam" id="PF03478"/>
    </source>
</evidence>
<comment type="caution">
    <text evidence="3">The sequence shown here is derived from an EMBL/GenBank/DDBJ whole genome shotgun (WGS) entry which is preliminary data.</text>
</comment>
<dbReference type="Gramene" id="TVU38351">
    <property type="protein sequence ID" value="TVU38351"/>
    <property type="gene ID" value="EJB05_11714"/>
</dbReference>
<reference evidence="3 4" key="1">
    <citation type="journal article" date="2019" name="Sci. Rep.">
        <title>A high-quality genome of Eragrostis curvula grass provides insights into Poaceae evolution and supports new strategies to enhance forage quality.</title>
        <authorList>
            <person name="Carballo J."/>
            <person name="Santos B.A.C.M."/>
            <person name="Zappacosta D."/>
            <person name="Garbus I."/>
            <person name="Selva J.P."/>
            <person name="Gallo C.A."/>
            <person name="Diaz A."/>
            <person name="Albertini E."/>
            <person name="Caccamo M."/>
            <person name="Echenique V."/>
        </authorList>
    </citation>
    <scope>NUCLEOTIDE SEQUENCE [LARGE SCALE GENOMIC DNA]</scope>
    <source>
        <strain evidence="4">cv. Victoria</strain>
        <tissue evidence="3">Leaf</tissue>
    </source>
</reference>
<dbReference type="PANTHER" id="PTHR33165:SF63">
    <property type="entry name" value="OS03G0792300 PROTEIN"/>
    <property type="match status" value="1"/>
</dbReference>
<dbReference type="InterPro" id="IPR005174">
    <property type="entry name" value="KIB1-4_b-propeller"/>
</dbReference>
<evidence type="ECO:0000313" key="3">
    <source>
        <dbReference type="EMBL" id="TVU38351.1"/>
    </source>
</evidence>
<dbReference type="OrthoDB" id="619048at2759"/>
<evidence type="ECO:0000313" key="4">
    <source>
        <dbReference type="Proteomes" id="UP000324897"/>
    </source>
</evidence>
<dbReference type="EMBL" id="RWGY01000007">
    <property type="protein sequence ID" value="TVU38351.1"/>
    <property type="molecule type" value="Genomic_DNA"/>
</dbReference>
<accession>A0A5J9VS05</accession>
<dbReference type="AlphaFoldDB" id="A0A5J9VS05"/>
<organism evidence="3 4">
    <name type="scientific">Eragrostis curvula</name>
    <name type="common">weeping love grass</name>
    <dbReference type="NCBI Taxonomy" id="38414"/>
    <lineage>
        <taxon>Eukaryota</taxon>
        <taxon>Viridiplantae</taxon>
        <taxon>Streptophyta</taxon>
        <taxon>Embryophyta</taxon>
        <taxon>Tracheophyta</taxon>
        <taxon>Spermatophyta</taxon>
        <taxon>Magnoliopsida</taxon>
        <taxon>Liliopsida</taxon>
        <taxon>Poales</taxon>
        <taxon>Poaceae</taxon>
        <taxon>PACMAD clade</taxon>
        <taxon>Chloridoideae</taxon>
        <taxon>Eragrostideae</taxon>
        <taxon>Eragrostidinae</taxon>
        <taxon>Eragrostis</taxon>
    </lineage>
</organism>